<evidence type="ECO:0000313" key="2">
    <source>
        <dbReference type="Proteomes" id="UP001153269"/>
    </source>
</evidence>
<gene>
    <name evidence="1" type="ORF">PLEPLA_LOCUS18355</name>
</gene>
<protein>
    <submittedName>
        <fullName evidence="1">Uncharacterized protein</fullName>
    </submittedName>
</protein>
<comment type="caution">
    <text evidence="1">The sequence shown here is derived from an EMBL/GenBank/DDBJ whole genome shotgun (WGS) entry which is preliminary data.</text>
</comment>
<dbReference type="AlphaFoldDB" id="A0A9N7UEF2"/>
<keyword evidence="2" id="KW-1185">Reference proteome</keyword>
<name>A0A9N7UEF2_PLEPL</name>
<evidence type="ECO:0000313" key="1">
    <source>
        <dbReference type="EMBL" id="CAB1430373.1"/>
    </source>
</evidence>
<dbReference type="EMBL" id="CADEAL010001225">
    <property type="protein sequence ID" value="CAB1430373.1"/>
    <property type="molecule type" value="Genomic_DNA"/>
</dbReference>
<accession>A0A9N7UEF2</accession>
<reference evidence="1" key="1">
    <citation type="submission" date="2020-03" db="EMBL/GenBank/DDBJ databases">
        <authorList>
            <person name="Weist P."/>
        </authorList>
    </citation>
    <scope>NUCLEOTIDE SEQUENCE</scope>
</reference>
<sequence length="99" mass="10629">MERRGGARIDRRYVGHVVRGRGPSRLSPSMCHLGLSCGVTCRVAGGDLSQRRGRGAMLSCSHPYSTFGVASTRIGRRGLFRAQMDVLARPASAPPPKGH</sequence>
<organism evidence="1 2">
    <name type="scientific">Pleuronectes platessa</name>
    <name type="common">European plaice</name>
    <dbReference type="NCBI Taxonomy" id="8262"/>
    <lineage>
        <taxon>Eukaryota</taxon>
        <taxon>Metazoa</taxon>
        <taxon>Chordata</taxon>
        <taxon>Craniata</taxon>
        <taxon>Vertebrata</taxon>
        <taxon>Euteleostomi</taxon>
        <taxon>Actinopterygii</taxon>
        <taxon>Neopterygii</taxon>
        <taxon>Teleostei</taxon>
        <taxon>Neoteleostei</taxon>
        <taxon>Acanthomorphata</taxon>
        <taxon>Carangaria</taxon>
        <taxon>Pleuronectiformes</taxon>
        <taxon>Pleuronectoidei</taxon>
        <taxon>Pleuronectidae</taxon>
        <taxon>Pleuronectes</taxon>
    </lineage>
</organism>
<proteinExistence type="predicted"/>
<dbReference type="Proteomes" id="UP001153269">
    <property type="component" value="Unassembled WGS sequence"/>
</dbReference>